<dbReference type="PROSITE" id="PS51257">
    <property type="entry name" value="PROKAR_LIPOPROTEIN"/>
    <property type="match status" value="1"/>
</dbReference>
<protein>
    <recommendedName>
        <fullName evidence="3">Lipoprotein</fullName>
    </recommendedName>
</protein>
<dbReference type="Proteomes" id="UP000596929">
    <property type="component" value="Unassembled WGS sequence"/>
</dbReference>
<dbReference type="EMBL" id="JACOOO010000015">
    <property type="protein sequence ID" value="MBC5628779.1"/>
    <property type="molecule type" value="Genomic_DNA"/>
</dbReference>
<proteinExistence type="predicted"/>
<evidence type="ECO:0000313" key="2">
    <source>
        <dbReference type="Proteomes" id="UP000596929"/>
    </source>
</evidence>
<dbReference type="RefSeq" id="WP_186859735.1">
    <property type="nucleotide sequence ID" value="NZ_JACOOO010000015.1"/>
</dbReference>
<comment type="caution">
    <text evidence="1">The sequence shown here is derived from an EMBL/GenBank/DDBJ whole genome shotgun (WGS) entry which is preliminary data.</text>
</comment>
<evidence type="ECO:0000313" key="1">
    <source>
        <dbReference type="EMBL" id="MBC5628779.1"/>
    </source>
</evidence>
<name>A0ABR7DBK3_9CLOT</name>
<organism evidence="1 2">
    <name type="scientific">Clostridium hominis</name>
    <dbReference type="NCBI Taxonomy" id="2763036"/>
    <lineage>
        <taxon>Bacteria</taxon>
        <taxon>Bacillati</taxon>
        <taxon>Bacillota</taxon>
        <taxon>Clostridia</taxon>
        <taxon>Eubacteriales</taxon>
        <taxon>Clostridiaceae</taxon>
        <taxon>Clostridium</taxon>
    </lineage>
</organism>
<gene>
    <name evidence="1" type="ORF">H8S20_07740</name>
</gene>
<reference evidence="1 2" key="1">
    <citation type="submission" date="2020-08" db="EMBL/GenBank/DDBJ databases">
        <title>Genome public.</title>
        <authorList>
            <person name="Liu C."/>
            <person name="Sun Q."/>
        </authorList>
    </citation>
    <scope>NUCLEOTIDE SEQUENCE [LARGE SCALE GENOMIC DNA]</scope>
    <source>
        <strain evidence="1 2">NSJ-6</strain>
    </source>
</reference>
<evidence type="ECO:0008006" key="3">
    <source>
        <dbReference type="Google" id="ProtNLM"/>
    </source>
</evidence>
<accession>A0ABR7DBK3</accession>
<keyword evidence="2" id="KW-1185">Reference proteome</keyword>
<sequence length="276" mass="30803">MVKNILFGLFIIATVSFVSCNHSNLNVRQEEEIETGKEVIDGQQNSFKSEVLLENEIVKIVSTGIDENSSEGSEIKVEIENKIDKTIVVQAMYTSVNNLMSQPMFMCELLPKEKATDSIVFFKDSIEELKNIEGFFSVFDKDGWETIGNYPFAALVDENSAGYNISDNGLVLIDNEAIKCIYTGQGEDNVFGPYIMLEIENKIDDNVVAQIREISVNGSMMDPLFISEISAGKTSRNKVKFYEEDVNGFKDVEGKIHVFSGDTGDTIGDYPFSIIE</sequence>